<evidence type="ECO:0000256" key="1">
    <source>
        <dbReference type="ARBA" id="ARBA00023239"/>
    </source>
</evidence>
<dbReference type="InterPro" id="IPR032466">
    <property type="entry name" value="Metal_Hydrolase"/>
</dbReference>
<dbReference type="Pfam" id="PF04909">
    <property type="entry name" value="Amidohydro_2"/>
    <property type="match status" value="1"/>
</dbReference>
<protein>
    <submittedName>
        <fullName evidence="3">Amidohydrolase 2</fullName>
    </submittedName>
</protein>
<gene>
    <name evidence="3" type="ordered locus">Corgl_0709</name>
</gene>
<sequence>MVIDMHVHPLLYQEIYQSGSGPTGFETWESEFGMGHMGPMGFDELEAEMNAGDISRSVLLPIDLTATTGSALATNEQIAHLVEAHPDRLWGFASVDPHRADAANVLEQSFLELGAKGLCLHPAKQCFDPSDPELESLYKLCEEHNRPVLFEAGLSWEPAAPLNNSNPLTFERAIMMHPDVRFCLAHFAWPWVREMVALMLKYPNCYTDTSITYLDAPKEMMLRLFTVDMGPLWYERSLLHQVMFGSNTPRFRAFKLKGALDAVPMSKEARENLYWRTALRFLEGEGA</sequence>
<dbReference type="SUPFAM" id="SSF51556">
    <property type="entry name" value="Metallo-dependent hydrolases"/>
    <property type="match status" value="1"/>
</dbReference>
<keyword evidence="4" id="KW-1185">Reference proteome</keyword>
<organism evidence="3 4">
    <name type="scientific">Coriobacterium glomerans (strain ATCC 49209 / DSM 20642 / JCM 10262 / PW2)</name>
    <dbReference type="NCBI Taxonomy" id="700015"/>
    <lineage>
        <taxon>Bacteria</taxon>
        <taxon>Bacillati</taxon>
        <taxon>Actinomycetota</taxon>
        <taxon>Coriobacteriia</taxon>
        <taxon>Coriobacteriales</taxon>
        <taxon>Coriobacteriaceae</taxon>
        <taxon>Coriobacterium</taxon>
    </lineage>
</organism>
<keyword evidence="1" id="KW-0456">Lyase</keyword>
<dbReference type="GO" id="GO:0016787">
    <property type="term" value="F:hydrolase activity"/>
    <property type="evidence" value="ECO:0007669"/>
    <property type="project" value="InterPro"/>
</dbReference>
<dbReference type="HOGENOM" id="CLU_044590_4_4_11"/>
<dbReference type="RefSeq" id="WP_013708566.1">
    <property type="nucleotide sequence ID" value="NC_015389.1"/>
</dbReference>
<accession>F2N7K7</accession>
<dbReference type="InterPro" id="IPR006680">
    <property type="entry name" value="Amidohydro-rel"/>
</dbReference>
<dbReference type="EMBL" id="CP002628">
    <property type="protein sequence ID" value="AEB06823.1"/>
    <property type="molecule type" value="Genomic_DNA"/>
</dbReference>
<dbReference type="PANTHER" id="PTHR21240">
    <property type="entry name" value="2-AMINO-3-CARBOXYLMUCONATE-6-SEMIALDEHYDE DECARBOXYLASE"/>
    <property type="match status" value="1"/>
</dbReference>
<dbReference type="Gene3D" id="3.20.20.140">
    <property type="entry name" value="Metal-dependent hydrolases"/>
    <property type="match status" value="1"/>
</dbReference>
<feature type="domain" description="Amidohydrolase-related" evidence="2">
    <location>
        <begin position="3"/>
        <end position="282"/>
    </location>
</feature>
<evidence type="ECO:0000313" key="3">
    <source>
        <dbReference type="EMBL" id="AEB06823.1"/>
    </source>
</evidence>
<dbReference type="AlphaFoldDB" id="F2N7K7"/>
<dbReference type="OrthoDB" id="1407586at2"/>
<proteinExistence type="predicted"/>
<reference evidence="4" key="1">
    <citation type="journal article" date="2013" name="Stand. Genomic Sci.">
        <title>Complete genome sequence of Coriobacterium glomerans type strain (PW2(T)) from the midgut of Pyrrhocoris apterus L. (red soldier bug).</title>
        <authorList>
            <person name="Stackebrandt E."/>
            <person name="Zeytun A."/>
            <person name="Lapidus A."/>
            <person name="Nolan M."/>
            <person name="Lucas S."/>
            <person name="Hammon N."/>
            <person name="Deshpande S."/>
            <person name="Cheng J.F."/>
            <person name="Tapia R."/>
            <person name="Goodwin L.A."/>
            <person name="Pitluck S."/>
            <person name="Liolios K."/>
            <person name="Pagani I."/>
            <person name="Ivanova N."/>
            <person name="Mavromatis K."/>
            <person name="Mikhailova N."/>
            <person name="Huntemann M."/>
            <person name="Pati A."/>
            <person name="Chen A."/>
            <person name="Palaniappan K."/>
            <person name="Chang Y.J."/>
            <person name="Land M."/>
            <person name="Hauser L."/>
            <person name="Rohde M."/>
            <person name="Pukall R."/>
            <person name="Goker M."/>
            <person name="Detter J.C."/>
            <person name="Woyke T."/>
            <person name="Bristow J."/>
            <person name="Eisen J.A."/>
            <person name="Markowitz V."/>
            <person name="Hugenholtz P."/>
            <person name="Kyrpides N.C."/>
            <person name="Klenk H.P."/>
        </authorList>
    </citation>
    <scope>NUCLEOTIDE SEQUENCE</scope>
    <source>
        <strain evidence="4">ATCC 49209 / DSM 20642 / JCM 10262 / PW2</strain>
    </source>
</reference>
<dbReference type="STRING" id="700015.Corgl_0709"/>
<dbReference type="KEGG" id="cgo:Corgl_0709"/>
<name>F2N7K7_CORGP</name>
<dbReference type="InterPro" id="IPR032465">
    <property type="entry name" value="ACMSD"/>
</dbReference>
<evidence type="ECO:0000259" key="2">
    <source>
        <dbReference type="Pfam" id="PF04909"/>
    </source>
</evidence>
<dbReference type="eggNOG" id="COG2159">
    <property type="taxonomic scope" value="Bacteria"/>
</dbReference>
<evidence type="ECO:0000313" key="4">
    <source>
        <dbReference type="Proteomes" id="UP000006851"/>
    </source>
</evidence>
<dbReference type="Proteomes" id="UP000006851">
    <property type="component" value="Chromosome"/>
</dbReference>
<dbReference type="GO" id="GO:0016831">
    <property type="term" value="F:carboxy-lyase activity"/>
    <property type="evidence" value="ECO:0007669"/>
    <property type="project" value="InterPro"/>
</dbReference>